<dbReference type="AlphaFoldDB" id="A7I9H0"/>
<evidence type="ECO:0000256" key="1">
    <source>
        <dbReference type="SAM" id="MobiDB-lite"/>
    </source>
</evidence>
<feature type="compositionally biased region" description="Low complexity" evidence="1">
    <location>
        <begin position="165"/>
        <end position="184"/>
    </location>
</feature>
<evidence type="ECO:0000313" key="2">
    <source>
        <dbReference type="EMBL" id="ABS56381.1"/>
    </source>
</evidence>
<dbReference type="KEGG" id="mbn:Mboo_1866"/>
<accession>A7I9H0</accession>
<name>A7I9H0_METB6</name>
<dbReference type="Proteomes" id="UP000002408">
    <property type="component" value="Chromosome"/>
</dbReference>
<evidence type="ECO:0000313" key="3">
    <source>
        <dbReference type="Proteomes" id="UP000002408"/>
    </source>
</evidence>
<feature type="region of interest" description="Disordered" evidence="1">
    <location>
        <begin position="162"/>
        <end position="200"/>
    </location>
</feature>
<dbReference type="EMBL" id="CP000780">
    <property type="protein sequence ID" value="ABS56381.1"/>
    <property type="molecule type" value="Genomic_DNA"/>
</dbReference>
<dbReference type="HOGENOM" id="CLU_1363637_0_0_2"/>
<dbReference type="GeneID" id="5410335"/>
<organism evidence="2 3">
    <name type="scientific">Methanoregula boonei (strain DSM 21154 / JCM 14090 / 6A8)</name>
    <dbReference type="NCBI Taxonomy" id="456442"/>
    <lineage>
        <taxon>Archaea</taxon>
        <taxon>Methanobacteriati</taxon>
        <taxon>Methanobacteriota</taxon>
        <taxon>Stenosarchaea group</taxon>
        <taxon>Methanomicrobia</taxon>
        <taxon>Methanomicrobiales</taxon>
        <taxon>Methanoregulaceae</taxon>
        <taxon>Methanoregula</taxon>
    </lineage>
</organism>
<gene>
    <name evidence="2" type="ordered locus">Mboo_1866</name>
</gene>
<proteinExistence type="predicted"/>
<keyword evidence="3" id="KW-1185">Reference proteome</keyword>
<sequence>MDTVTPDDITCRLRHFATAVKETSTHAAERSAFGRYRAGAPYFALYPLRRLMASGETEARCSPEHHAEFGRISRDLAALEEEGGSAYRKELFSDLFVYTEAYRTLFCYHELGMCSLAGIARDPLREEIAVLLAELEGEFPLEEIRALVAGLDETLCLLHRSSSSGTPRADPAGGAAGEAPSPYGESIPAFHRPRERTGSL</sequence>
<protein>
    <submittedName>
        <fullName evidence="2">Uncharacterized protein</fullName>
    </submittedName>
</protein>
<dbReference type="RefSeq" id="WP_012107434.1">
    <property type="nucleotide sequence ID" value="NC_009712.1"/>
</dbReference>
<reference evidence="3" key="1">
    <citation type="journal article" date="2015" name="Microbiology">
        <title>Genome of Methanoregula boonei 6A8 reveals adaptations to oligotrophic peatland environments.</title>
        <authorList>
            <person name="Braeuer S."/>
            <person name="Cadillo-Quiroz H."/>
            <person name="Kyrpides N."/>
            <person name="Woyke T."/>
            <person name="Goodwin L."/>
            <person name="Detter C."/>
            <person name="Podell S."/>
            <person name="Yavitt J.B."/>
            <person name="Zinder S.H."/>
        </authorList>
    </citation>
    <scope>NUCLEOTIDE SEQUENCE [LARGE SCALE GENOMIC DNA]</scope>
    <source>
        <strain evidence="3">DSM 21154 / JCM 14090 / 6A8</strain>
    </source>
</reference>